<sequence>MMQMYDESGLTRRRVEARRAKAVAVDKFKMGDLAGAKEYVVRAKNLNPLLCGLLCLNTVLDVLIGFGKKINGEVDWYAVLGVEPTADVETIKSRYNKLSTGIILENDKSVGSIVEASNILAESWRVLCNENKRKAYDRRRGIQQPVQRKRRVSNVFMGTNSSSSATTASAAASSLEDSSFWTTCGNCSFKHKYPKSYIGHTLVCVKCRQQFEAIGHPASSMSDVNPWSYEKQQNKRNIPSLSLSLSLADIPLTFSAPKPMAKPQSLVNYVSSSEQSNVGSFSLTKVPRRSKNTADMVKDKEEEPALRIMSVPIPHFYHFDNYRTESSFREDQVWAVFDNHDGMPRFYALVHGIVSQKPFTLRISWLESKNNEELGPMKWIDSGFYKTCGRFSIGRRCKYELLYSFSHRVQCTNGDNGFVQIYPERGDVWALYTNWSPSWGFSTPEEVVYKYEMV</sequence>
<dbReference type="InterPro" id="IPR036869">
    <property type="entry name" value="J_dom_sf"/>
</dbReference>
<organism evidence="2 3">
    <name type="scientific">Thlaspi arvense</name>
    <name type="common">Field penny-cress</name>
    <dbReference type="NCBI Taxonomy" id="13288"/>
    <lineage>
        <taxon>Eukaryota</taxon>
        <taxon>Viridiplantae</taxon>
        <taxon>Streptophyta</taxon>
        <taxon>Embryophyta</taxon>
        <taxon>Tracheophyta</taxon>
        <taxon>Spermatophyta</taxon>
        <taxon>Magnoliopsida</taxon>
        <taxon>eudicotyledons</taxon>
        <taxon>Gunneridae</taxon>
        <taxon>Pentapetalae</taxon>
        <taxon>rosids</taxon>
        <taxon>malvids</taxon>
        <taxon>Brassicales</taxon>
        <taxon>Brassicaceae</taxon>
        <taxon>Thlaspideae</taxon>
        <taxon>Thlaspi</taxon>
    </lineage>
</organism>
<dbReference type="PROSITE" id="PS50076">
    <property type="entry name" value="DNAJ_2"/>
    <property type="match status" value="1"/>
</dbReference>
<reference evidence="2 3" key="1">
    <citation type="submission" date="2022-03" db="EMBL/GenBank/DDBJ databases">
        <authorList>
            <person name="Nunn A."/>
            <person name="Chopra R."/>
            <person name="Nunn A."/>
            <person name="Contreras Garrido A."/>
        </authorList>
    </citation>
    <scope>NUCLEOTIDE SEQUENCE [LARGE SCALE GENOMIC DNA]</scope>
</reference>
<name>A0AAU9T5K5_THLAR</name>
<dbReference type="PANTHER" id="PTHR44137">
    <property type="entry name" value="BNAC03G44070D PROTEIN"/>
    <property type="match status" value="1"/>
</dbReference>
<evidence type="ECO:0000313" key="3">
    <source>
        <dbReference type="Proteomes" id="UP000836841"/>
    </source>
</evidence>
<feature type="domain" description="J" evidence="1">
    <location>
        <begin position="75"/>
        <end position="140"/>
    </location>
</feature>
<dbReference type="EMBL" id="OU466863">
    <property type="protein sequence ID" value="CAH2079548.1"/>
    <property type="molecule type" value="Genomic_DNA"/>
</dbReference>
<dbReference type="CDD" id="cd06257">
    <property type="entry name" value="DnaJ"/>
    <property type="match status" value="1"/>
</dbReference>
<evidence type="ECO:0000259" key="1">
    <source>
        <dbReference type="PROSITE" id="PS50076"/>
    </source>
</evidence>
<accession>A0AAU9T5K5</accession>
<dbReference type="Pfam" id="PF00226">
    <property type="entry name" value="DnaJ"/>
    <property type="match status" value="1"/>
</dbReference>
<dbReference type="Gene3D" id="1.10.287.110">
    <property type="entry name" value="DnaJ domain"/>
    <property type="match status" value="1"/>
</dbReference>
<dbReference type="InterPro" id="IPR024593">
    <property type="entry name" value="DUF3444"/>
</dbReference>
<dbReference type="InterPro" id="IPR001623">
    <property type="entry name" value="DnaJ_domain"/>
</dbReference>
<dbReference type="PANTHER" id="PTHR44137:SF51">
    <property type="entry name" value="MOLECULAR CHAPERONE HSP40_DNAJ FAMILY PROTEIN"/>
    <property type="match status" value="1"/>
</dbReference>
<dbReference type="AlphaFoldDB" id="A0AAU9T5K5"/>
<keyword evidence="3" id="KW-1185">Reference proteome</keyword>
<evidence type="ECO:0000313" key="2">
    <source>
        <dbReference type="EMBL" id="CAH2079548.1"/>
    </source>
</evidence>
<dbReference type="Pfam" id="PF11926">
    <property type="entry name" value="DUF3444"/>
    <property type="match status" value="1"/>
</dbReference>
<dbReference type="SUPFAM" id="SSF46565">
    <property type="entry name" value="Chaperone J-domain"/>
    <property type="match status" value="1"/>
</dbReference>
<proteinExistence type="predicted"/>
<gene>
    <name evidence="2" type="ORF">TAV2_LOCUS23252</name>
</gene>
<protein>
    <recommendedName>
        <fullName evidence="1">J domain-containing protein</fullName>
    </recommendedName>
</protein>
<dbReference type="Proteomes" id="UP000836841">
    <property type="component" value="Chromosome 7"/>
</dbReference>